<dbReference type="Proteomes" id="UP000198651">
    <property type="component" value="Chromosome I"/>
</dbReference>
<evidence type="ECO:0000256" key="4">
    <source>
        <dbReference type="ARBA" id="ARBA00022881"/>
    </source>
</evidence>
<dbReference type="Gene3D" id="3.30.420.340">
    <property type="entry name" value="UvrC, RNAse H endonuclease domain"/>
    <property type="match status" value="1"/>
</dbReference>
<dbReference type="PANTHER" id="PTHR30562">
    <property type="entry name" value="UVRC/OXIDOREDUCTASE"/>
    <property type="match status" value="1"/>
</dbReference>
<feature type="domain" description="GIY-YIG" evidence="9">
    <location>
        <begin position="14"/>
        <end position="92"/>
    </location>
</feature>
<dbReference type="InterPro" id="IPR003583">
    <property type="entry name" value="Hlx-hairpin-Hlx_DNA-bd_motif"/>
</dbReference>
<dbReference type="InterPro" id="IPR050066">
    <property type="entry name" value="UvrABC_protein_C"/>
</dbReference>
<dbReference type="OrthoDB" id="9804933at2"/>
<comment type="similarity">
    <text evidence="7">Belongs to the UvrC family.</text>
</comment>
<dbReference type="InterPro" id="IPR047296">
    <property type="entry name" value="GIY-YIG_UvrC_Cho"/>
</dbReference>
<dbReference type="SMART" id="SM00278">
    <property type="entry name" value="HhH1"/>
    <property type="match status" value="2"/>
</dbReference>
<dbReference type="Gene3D" id="1.10.150.20">
    <property type="entry name" value="5' to 3' exonuclease, C-terminal subdomain"/>
    <property type="match status" value="1"/>
</dbReference>
<reference evidence="12" key="1">
    <citation type="submission" date="2015-11" db="EMBL/GenBank/DDBJ databases">
        <authorList>
            <person name="Seth-Smith H.M.B."/>
        </authorList>
    </citation>
    <scope>NUCLEOTIDE SEQUENCE [LARGE SCALE GENOMIC DNA]</scope>
    <source>
        <strain evidence="12">2013Ark11</strain>
    </source>
</reference>
<dbReference type="CDD" id="cd10434">
    <property type="entry name" value="GIY-YIG_UvrC_Cho"/>
    <property type="match status" value="1"/>
</dbReference>
<evidence type="ECO:0000256" key="3">
    <source>
        <dbReference type="ARBA" id="ARBA00022769"/>
    </source>
</evidence>
<dbReference type="Pfam" id="PF14520">
    <property type="entry name" value="HHH_5"/>
    <property type="match status" value="1"/>
</dbReference>
<dbReference type="InterPro" id="IPR035901">
    <property type="entry name" value="GIY-YIG_endonuc_sf"/>
</dbReference>
<dbReference type="HAMAP" id="MF_00203">
    <property type="entry name" value="UvrC"/>
    <property type="match status" value="1"/>
</dbReference>
<comment type="subcellular location">
    <subcellularLocation>
        <location evidence="7">Cytoplasm</location>
    </subcellularLocation>
</comment>
<evidence type="ECO:0000259" key="9">
    <source>
        <dbReference type="PROSITE" id="PS50164"/>
    </source>
</evidence>
<dbReference type="Pfam" id="PF22920">
    <property type="entry name" value="UvrC_RNaseH"/>
    <property type="match status" value="1"/>
</dbReference>
<dbReference type="Pfam" id="PF02151">
    <property type="entry name" value="UVR"/>
    <property type="match status" value="1"/>
</dbReference>
<dbReference type="InterPro" id="IPR001943">
    <property type="entry name" value="UVR_dom"/>
</dbReference>
<evidence type="ECO:0000256" key="5">
    <source>
        <dbReference type="ARBA" id="ARBA00023204"/>
    </source>
</evidence>
<accession>A0A0S4M1E8</accession>
<evidence type="ECO:0000313" key="11">
    <source>
        <dbReference type="EMBL" id="CUT17607.1"/>
    </source>
</evidence>
<feature type="domain" description="UVR" evidence="8">
    <location>
        <begin position="202"/>
        <end position="237"/>
    </location>
</feature>
<dbReference type="PANTHER" id="PTHR30562:SF1">
    <property type="entry name" value="UVRABC SYSTEM PROTEIN C"/>
    <property type="match status" value="1"/>
</dbReference>
<dbReference type="GO" id="GO:0009432">
    <property type="term" value="P:SOS response"/>
    <property type="evidence" value="ECO:0007669"/>
    <property type="project" value="UniProtKB-UniRule"/>
</dbReference>
<dbReference type="GO" id="GO:0006289">
    <property type="term" value="P:nucleotide-excision repair"/>
    <property type="evidence" value="ECO:0007669"/>
    <property type="project" value="UniProtKB-UniRule"/>
</dbReference>
<dbReference type="STRING" id="1561003.Ark11_0774"/>
<evidence type="ECO:0000313" key="12">
    <source>
        <dbReference type="Proteomes" id="UP000198651"/>
    </source>
</evidence>
<dbReference type="InterPro" id="IPR004791">
    <property type="entry name" value="UvrC"/>
</dbReference>
<dbReference type="PROSITE" id="PS50164">
    <property type="entry name" value="GIY_YIG"/>
    <property type="match status" value="1"/>
</dbReference>
<keyword evidence="2 7" id="KW-0227">DNA damage</keyword>
<dbReference type="SMART" id="SM00465">
    <property type="entry name" value="GIYc"/>
    <property type="match status" value="1"/>
</dbReference>
<protein>
    <recommendedName>
        <fullName evidence="7">UvrABC system protein C</fullName>
        <shortName evidence="7">Protein UvrC</shortName>
    </recommendedName>
    <alternativeName>
        <fullName evidence="7">Excinuclease ABC subunit C</fullName>
    </alternativeName>
</protein>
<organism evidence="11 12">
    <name type="scientific">Candidatus Ichthyocystis hellenicum</name>
    <dbReference type="NCBI Taxonomy" id="1561003"/>
    <lineage>
        <taxon>Bacteria</taxon>
        <taxon>Pseudomonadati</taxon>
        <taxon>Pseudomonadota</taxon>
        <taxon>Betaproteobacteria</taxon>
        <taxon>Burkholderiales</taxon>
        <taxon>Candidatus Ichthyocystis</taxon>
    </lineage>
</organism>
<keyword evidence="5 7" id="KW-0234">DNA repair</keyword>
<dbReference type="Pfam" id="PF08459">
    <property type="entry name" value="UvrC_RNaseH_dom"/>
    <property type="match status" value="1"/>
</dbReference>
<dbReference type="NCBIfam" id="TIGR00194">
    <property type="entry name" value="uvrC"/>
    <property type="match status" value="1"/>
</dbReference>
<feature type="domain" description="UvrC family homology region profile" evidence="10">
    <location>
        <begin position="261"/>
        <end position="476"/>
    </location>
</feature>
<dbReference type="FunFam" id="3.40.1440.10:FF:000001">
    <property type="entry name" value="UvrABC system protein C"/>
    <property type="match status" value="1"/>
</dbReference>
<name>A0A0S4M1E8_9BURK</name>
<dbReference type="Pfam" id="PF01541">
    <property type="entry name" value="GIY-YIG"/>
    <property type="match status" value="1"/>
</dbReference>
<dbReference type="GO" id="GO:0009381">
    <property type="term" value="F:excinuclease ABC activity"/>
    <property type="evidence" value="ECO:0007669"/>
    <property type="project" value="UniProtKB-UniRule"/>
</dbReference>
<dbReference type="SUPFAM" id="SSF47781">
    <property type="entry name" value="RuvA domain 2-like"/>
    <property type="match status" value="1"/>
</dbReference>
<comment type="function">
    <text evidence="7">The UvrABC repair system catalyzes the recognition and processing of DNA lesions. UvrC both incises the 5' and 3' sides of the lesion. The N-terminal half is responsible for the 3' incision and the C-terminal half is responsible for the 5' incision.</text>
</comment>
<keyword evidence="6 7" id="KW-0742">SOS response</keyword>
<dbReference type="SUPFAM" id="SSF82771">
    <property type="entry name" value="GIY-YIG endonuclease"/>
    <property type="match status" value="1"/>
</dbReference>
<evidence type="ECO:0000259" key="8">
    <source>
        <dbReference type="PROSITE" id="PS50151"/>
    </source>
</evidence>
<evidence type="ECO:0000256" key="1">
    <source>
        <dbReference type="ARBA" id="ARBA00022490"/>
    </source>
</evidence>
<comment type="subunit">
    <text evidence="7">Interacts with UvrB in an incision complex.</text>
</comment>
<evidence type="ECO:0000256" key="2">
    <source>
        <dbReference type="ARBA" id="ARBA00022763"/>
    </source>
</evidence>
<dbReference type="PATRIC" id="fig|1561003.3.peg.782"/>
<keyword evidence="1 7" id="KW-0963">Cytoplasm</keyword>
<dbReference type="Gene3D" id="3.40.1440.10">
    <property type="entry name" value="GIY-YIG endonuclease"/>
    <property type="match status" value="1"/>
</dbReference>
<dbReference type="RefSeq" id="WP_092342975.1">
    <property type="nucleotide sequence ID" value="NZ_FLSL01000100.1"/>
</dbReference>
<dbReference type="InterPro" id="IPR010994">
    <property type="entry name" value="RuvA_2-like"/>
</dbReference>
<gene>
    <name evidence="7 11" type="primary">uvrC</name>
    <name evidence="11" type="ORF">Ark11_0774</name>
</gene>
<evidence type="ECO:0000256" key="7">
    <source>
        <dbReference type="HAMAP-Rule" id="MF_00203"/>
    </source>
</evidence>
<sequence>MIPSINNILSSLPSSPGVYRFWDKTGNILYVGKARHLRKRVSSYFLRTHNNPRISCLVDRISDIEVTVTPSEREALLLEINLIKSLRPPFNIVFRDDKTYPYLVFSNHAYPRLMKYRGKFAPSADDYFGPYPDAGSVNSSIQILQKIFRLRTCDDNVFNNRKRPCLLHQIGHCSAPCVRNISESSYADDISSARLFLSGKRSRILLVLEEEMQRCSDKLLFERAAQIRDQIVVLQKMIEVQHVVTDDHADFDIINGLFSSNHSLFVVNVINVRDGHLINHRNYLTPTENFVYQDARELIIRFVIEYYRTLVPPETVVLPSLKDLDFVGDVLLECGYSCRVTFPEKSHLGLVRLSEDNLRNAIDHHSTHSEMRYSRWRAVSKMMDIPEDRMRVECFDISHTNGQSTVGACVVWNKLDFAKSEYRRYEIRDITPGDDLAAMYQAISKHYSHVLKDGVPPDMIIVDGGLEQMKAAERALSELQLVIPVIAISKGRSRKVGLETLHFSDGRPPLKLCVSDEILLFFAEIRDEAHRYAIEGHRSRRLKKTFNSVLDGIDGIGPKRRQMLLNRFGSIRAIADVNPETLATVSGISHALAMKIYEALRTIR</sequence>
<keyword evidence="3 7" id="KW-0228">DNA excision</keyword>
<dbReference type="PROSITE" id="PS50165">
    <property type="entry name" value="UVRC"/>
    <property type="match status" value="1"/>
</dbReference>
<dbReference type="SUPFAM" id="SSF46600">
    <property type="entry name" value="C-terminal UvrC-binding domain of UvrB"/>
    <property type="match status" value="1"/>
</dbReference>
<evidence type="ECO:0000259" key="10">
    <source>
        <dbReference type="PROSITE" id="PS50165"/>
    </source>
</evidence>
<dbReference type="EMBL" id="LN906597">
    <property type="protein sequence ID" value="CUT17607.1"/>
    <property type="molecule type" value="Genomic_DNA"/>
</dbReference>
<dbReference type="InterPro" id="IPR000305">
    <property type="entry name" value="GIY-YIG_endonuc"/>
</dbReference>
<proteinExistence type="inferred from homology"/>
<dbReference type="GO" id="GO:0005737">
    <property type="term" value="C:cytoplasm"/>
    <property type="evidence" value="ECO:0007669"/>
    <property type="project" value="UniProtKB-SubCell"/>
</dbReference>
<dbReference type="GO" id="GO:0003677">
    <property type="term" value="F:DNA binding"/>
    <property type="evidence" value="ECO:0007669"/>
    <property type="project" value="UniProtKB-UniRule"/>
</dbReference>
<dbReference type="AlphaFoldDB" id="A0A0S4M1E8"/>
<dbReference type="PROSITE" id="PS50151">
    <property type="entry name" value="UVR"/>
    <property type="match status" value="1"/>
</dbReference>
<dbReference type="InterPro" id="IPR036876">
    <property type="entry name" value="UVR_dom_sf"/>
</dbReference>
<keyword evidence="4 7" id="KW-0267">Excision nuclease</keyword>
<evidence type="ECO:0000256" key="6">
    <source>
        <dbReference type="ARBA" id="ARBA00023236"/>
    </source>
</evidence>
<dbReference type="InterPro" id="IPR038476">
    <property type="entry name" value="UvrC_RNase_H_dom_sf"/>
</dbReference>
<dbReference type="InterPro" id="IPR001162">
    <property type="entry name" value="UvrC_RNase_H_dom"/>
</dbReference>
<dbReference type="Gene3D" id="4.10.860.10">
    <property type="entry name" value="UVR domain"/>
    <property type="match status" value="1"/>
</dbReference>
<keyword evidence="12" id="KW-1185">Reference proteome</keyword>
<dbReference type="GO" id="GO:0009380">
    <property type="term" value="C:excinuclease repair complex"/>
    <property type="evidence" value="ECO:0007669"/>
    <property type="project" value="InterPro"/>
</dbReference>